<comment type="caution">
    <text evidence="2">The sequence shown here is derived from an EMBL/GenBank/DDBJ whole genome shotgun (WGS) entry which is preliminary data.</text>
</comment>
<dbReference type="InterPro" id="IPR021647">
    <property type="entry name" value="CusF_Ec"/>
</dbReference>
<reference evidence="2 3" key="1">
    <citation type="submission" date="2020-06" db="EMBL/GenBank/DDBJ databases">
        <title>Schlegella sp. ID0723 isolated from air conditioner.</title>
        <authorList>
            <person name="Kim D.Y."/>
            <person name="Kim D.-U."/>
        </authorList>
    </citation>
    <scope>NUCLEOTIDE SEQUENCE [LARGE SCALE GENOMIC DNA]</scope>
    <source>
        <strain evidence="2 3">ID0723</strain>
    </source>
</reference>
<gene>
    <name evidence="2" type="ORF">HQN59_24495</name>
</gene>
<sequence length="112" mass="11822">MISPKYLTCALAIAASAAYAQMPPNMPMSKSPSAAAQAPALAEGIVQAVDASKGVVTLKHGEIVNMQMPAMTMAFSVADRKMLGSVKAGDKVRFRVEMMKNAPTVTRLEPAR</sequence>
<evidence type="ECO:0000313" key="2">
    <source>
        <dbReference type="EMBL" id="NUZ08907.1"/>
    </source>
</evidence>
<keyword evidence="3" id="KW-1185">Reference proteome</keyword>
<dbReference type="AlphaFoldDB" id="A0A7Y6NT75"/>
<dbReference type="Proteomes" id="UP000529637">
    <property type="component" value="Unassembled WGS sequence"/>
</dbReference>
<name>A0A7Y6NT75_9BURK</name>
<feature type="signal peptide" evidence="1">
    <location>
        <begin position="1"/>
        <end position="20"/>
    </location>
</feature>
<organism evidence="2 3">
    <name type="scientific">Piscinibacter koreensis</name>
    <dbReference type="NCBI Taxonomy" id="2742824"/>
    <lineage>
        <taxon>Bacteria</taxon>
        <taxon>Pseudomonadati</taxon>
        <taxon>Pseudomonadota</taxon>
        <taxon>Betaproteobacteria</taxon>
        <taxon>Burkholderiales</taxon>
        <taxon>Sphaerotilaceae</taxon>
        <taxon>Piscinibacter</taxon>
    </lineage>
</organism>
<keyword evidence="1" id="KW-0732">Signal</keyword>
<dbReference type="Pfam" id="PF11604">
    <property type="entry name" value="CusF_Ec"/>
    <property type="match status" value="1"/>
</dbReference>
<accession>A0A7Y6NT75</accession>
<protein>
    <submittedName>
        <fullName evidence="2">Copper-binding protein</fullName>
    </submittedName>
</protein>
<dbReference type="InterPro" id="IPR042230">
    <property type="entry name" value="CusF_sf"/>
</dbReference>
<dbReference type="Gene3D" id="2.40.50.320">
    <property type="entry name" value="Copper binding periplasmic protein CusF"/>
    <property type="match status" value="1"/>
</dbReference>
<feature type="chain" id="PRO_5031136250" evidence="1">
    <location>
        <begin position="21"/>
        <end position="112"/>
    </location>
</feature>
<evidence type="ECO:0000313" key="3">
    <source>
        <dbReference type="Proteomes" id="UP000529637"/>
    </source>
</evidence>
<evidence type="ECO:0000256" key="1">
    <source>
        <dbReference type="SAM" id="SignalP"/>
    </source>
</evidence>
<dbReference type="RefSeq" id="WP_176071767.1">
    <property type="nucleotide sequence ID" value="NZ_JABWMJ010000019.1"/>
</dbReference>
<proteinExistence type="predicted"/>
<dbReference type="EMBL" id="JABWMJ010000019">
    <property type="protein sequence ID" value="NUZ08907.1"/>
    <property type="molecule type" value="Genomic_DNA"/>
</dbReference>